<dbReference type="KEGG" id="vnx:VNE69_02262"/>
<accession>A0AAX4JA62</accession>
<protein>
    <submittedName>
        <fullName evidence="2">SP-containing protein</fullName>
    </submittedName>
</protein>
<evidence type="ECO:0000313" key="2">
    <source>
        <dbReference type="EMBL" id="WUR02743.1"/>
    </source>
</evidence>
<sequence length="227" mass="27217">MLLLFLFQIFSASDRELFNQWVNMPLQTNETINNESFEIVPNGFIYKDPLNYSSCNATEYFSNVEMLDLTTIDYNNLKAASRFIYYLLRADKTYKKTFKKMLVFKPLIRKVDNFENFHKYVLGYTKNTEQINDEEHPYLFLKSLAFMNYKLIYLLSFLELDVKTYRAVSNIMDKSKDFITKWDCQWQILQIMGNDNLERLMRACEIAMDDDTISSRKYTVEEFHKKH</sequence>
<reference evidence="2" key="1">
    <citation type="journal article" date="2024" name="BMC Genomics">
        <title>Functional annotation of a divergent genome using sequence and structure-based similarity.</title>
        <authorList>
            <person name="Svedberg D."/>
            <person name="Winiger R.R."/>
            <person name="Berg A."/>
            <person name="Sharma H."/>
            <person name="Tellgren-Roth C."/>
            <person name="Debrunner-Vossbrinck B.A."/>
            <person name="Vossbrinck C.R."/>
            <person name="Barandun J."/>
        </authorList>
    </citation>
    <scope>NUCLEOTIDE SEQUENCE</scope>
    <source>
        <strain evidence="2">Illinois isolate</strain>
    </source>
</reference>
<dbReference type="Proteomes" id="UP001334084">
    <property type="component" value="Chromosome 2"/>
</dbReference>
<dbReference type="RefSeq" id="XP_065328888.1">
    <property type="nucleotide sequence ID" value="XM_065472816.1"/>
</dbReference>
<evidence type="ECO:0000313" key="3">
    <source>
        <dbReference type="Proteomes" id="UP001334084"/>
    </source>
</evidence>
<dbReference type="AlphaFoldDB" id="A0AAX4JA62"/>
<dbReference type="GeneID" id="90540552"/>
<dbReference type="EMBL" id="CP142727">
    <property type="protein sequence ID" value="WUR02743.1"/>
    <property type="molecule type" value="Genomic_DNA"/>
</dbReference>
<keyword evidence="3" id="KW-1185">Reference proteome</keyword>
<evidence type="ECO:0000256" key="1">
    <source>
        <dbReference type="SAM" id="SignalP"/>
    </source>
</evidence>
<proteinExistence type="predicted"/>
<keyword evidence="1" id="KW-0732">Signal</keyword>
<name>A0AAX4JA62_9MICR</name>
<feature type="signal peptide" evidence="1">
    <location>
        <begin position="1"/>
        <end position="15"/>
    </location>
</feature>
<organism evidence="2 3">
    <name type="scientific">Vairimorpha necatrix</name>
    <dbReference type="NCBI Taxonomy" id="6039"/>
    <lineage>
        <taxon>Eukaryota</taxon>
        <taxon>Fungi</taxon>
        <taxon>Fungi incertae sedis</taxon>
        <taxon>Microsporidia</taxon>
        <taxon>Nosematidae</taxon>
        <taxon>Vairimorpha</taxon>
    </lineage>
</organism>
<feature type="chain" id="PRO_5043825321" evidence="1">
    <location>
        <begin position="16"/>
        <end position="227"/>
    </location>
</feature>
<gene>
    <name evidence="2" type="ORF">VNE69_02262</name>
</gene>